<name>A0A9P6KT64_9PLEO</name>
<comment type="caution">
    <text evidence="2">The sequence shown here is derived from an EMBL/GenBank/DDBJ whole genome shotgun (WGS) entry which is preliminary data.</text>
</comment>
<reference evidence="2" key="1">
    <citation type="journal article" date="2020" name="Mol. Plant Microbe Interact.">
        <title>Genome Sequence of the Biocontrol Agent Coniothyrium minitans strain Conio (IMI 134523).</title>
        <authorList>
            <person name="Patel D."/>
            <person name="Shittu T.A."/>
            <person name="Baroncelli R."/>
            <person name="Muthumeenakshi S."/>
            <person name="Osborne T.H."/>
            <person name="Janganan T.K."/>
            <person name="Sreenivasaprasad S."/>
        </authorList>
    </citation>
    <scope>NUCLEOTIDE SEQUENCE</scope>
    <source>
        <strain evidence="2">Conio</strain>
    </source>
</reference>
<dbReference type="EMBL" id="WJXW01000004">
    <property type="protein sequence ID" value="KAF9737621.1"/>
    <property type="molecule type" value="Genomic_DNA"/>
</dbReference>
<accession>A0A9P6KT64</accession>
<dbReference type="AlphaFoldDB" id="A0A9P6KT64"/>
<evidence type="ECO:0000313" key="2">
    <source>
        <dbReference type="EMBL" id="KAF9737621.1"/>
    </source>
</evidence>
<proteinExistence type="predicted"/>
<feature type="region of interest" description="Disordered" evidence="1">
    <location>
        <begin position="63"/>
        <end position="99"/>
    </location>
</feature>
<evidence type="ECO:0000313" key="3">
    <source>
        <dbReference type="Proteomes" id="UP000756921"/>
    </source>
</evidence>
<organism evidence="2 3">
    <name type="scientific">Paraphaeosphaeria minitans</name>
    <dbReference type="NCBI Taxonomy" id="565426"/>
    <lineage>
        <taxon>Eukaryota</taxon>
        <taxon>Fungi</taxon>
        <taxon>Dikarya</taxon>
        <taxon>Ascomycota</taxon>
        <taxon>Pezizomycotina</taxon>
        <taxon>Dothideomycetes</taxon>
        <taxon>Pleosporomycetidae</taxon>
        <taxon>Pleosporales</taxon>
        <taxon>Massarineae</taxon>
        <taxon>Didymosphaeriaceae</taxon>
        <taxon>Paraphaeosphaeria</taxon>
    </lineage>
</organism>
<sequence length="99" mass="10726">MPQSQPAIISPAPPAASTHLLIALTLTLTRPSPPAHLQSAREHLLHLQTPLLCDTHAQLPWCVPAPRAPRSRPSTVPRLPKRGSSSPHRTSHTTPAYPH</sequence>
<dbReference type="Proteomes" id="UP000756921">
    <property type="component" value="Unassembled WGS sequence"/>
</dbReference>
<feature type="compositionally biased region" description="Low complexity" evidence="1">
    <location>
        <begin position="71"/>
        <end position="99"/>
    </location>
</feature>
<gene>
    <name evidence="2" type="ORF">PMIN01_05400</name>
</gene>
<evidence type="ECO:0000256" key="1">
    <source>
        <dbReference type="SAM" id="MobiDB-lite"/>
    </source>
</evidence>
<protein>
    <submittedName>
        <fullName evidence="2">Uncharacterized protein</fullName>
    </submittedName>
</protein>
<keyword evidence="3" id="KW-1185">Reference proteome</keyword>